<evidence type="ECO:0000313" key="2">
    <source>
        <dbReference type="Proteomes" id="UP000602510"/>
    </source>
</evidence>
<keyword evidence="2" id="KW-1185">Reference proteome</keyword>
<dbReference type="AlphaFoldDB" id="A0A833WCG1"/>
<reference evidence="1" key="1">
    <citation type="submission" date="2020-04" db="EMBL/GenBank/DDBJ databases">
        <title>Hybrid Assembly of Korean Phytophthora infestans isolates.</title>
        <authorList>
            <person name="Prokchorchik M."/>
            <person name="Lee Y."/>
            <person name="Seo J."/>
            <person name="Cho J.-H."/>
            <person name="Park Y.-E."/>
            <person name="Jang D.-C."/>
            <person name="Im J.-S."/>
            <person name="Choi J.-G."/>
            <person name="Park H.-J."/>
            <person name="Lee G.-B."/>
            <person name="Lee Y.-G."/>
            <person name="Hong S.-Y."/>
            <person name="Cho K."/>
            <person name="Sohn K.H."/>
        </authorList>
    </citation>
    <scope>NUCLEOTIDE SEQUENCE</scope>
    <source>
        <strain evidence="1">KR_1_A1</strain>
    </source>
</reference>
<dbReference type="EMBL" id="WSZM01000247">
    <property type="protein sequence ID" value="KAF4037233.1"/>
    <property type="molecule type" value="Genomic_DNA"/>
</dbReference>
<comment type="caution">
    <text evidence="1">The sequence shown here is derived from an EMBL/GenBank/DDBJ whole genome shotgun (WGS) entry which is preliminary data.</text>
</comment>
<sequence length="53" mass="6053">MATKNVLSPNTVARVPTSEERRLLRRVGNEITMPMKRKLLWEVQAASSEIESQ</sequence>
<organism evidence="1 2">
    <name type="scientific">Phytophthora infestans</name>
    <name type="common">Potato late blight agent</name>
    <name type="synonym">Botrytis infestans</name>
    <dbReference type="NCBI Taxonomy" id="4787"/>
    <lineage>
        <taxon>Eukaryota</taxon>
        <taxon>Sar</taxon>
        <taxon>Stramenopiles</taxon>
        <taxon>Oomycota</taxon>
        <taxon>Peronosporomycetes</taxon>
        <taxon>Peronosporales</taxon>
        <taxon>Peronosporaceae</taxon>
        <taxon>Phytophthora</taxon>
    </lineage>
</organism>
<name>A0A833WCG1_PHYIN</name>
<dbReference type="Proteomes" id="UP000602510">
    <property type="component" value="Unassembled WGS sequence"/>
</dbReference>
<protein>
    <submittedName>
        <fullName evidence="1">Uncharacterized protein</fullName>
    </submittedName>
</protein>
<proteinExistence type="predicted"/>
<evidence type="ECO:0000313" key="1">
    <source>
        <dbReference type="EMBL" id="KAF4037233.1"/>
    </source>
</evidence>
<accession>A0A833WCG1</accession>
<gene>
    <name evidence="1" type="ORF">GN244_ATG10730</name>
</gene>